<comment type="caution">
    <text evidence="1">The sequence shown here is derived from an EMBL/GenBank/DDBJ whole genome shotgun (WGS) entry which is preliminary data.</text>
</comment>
<proteinExistence type="predicted"/>
<gene>
    <name evidence="1" type="ORF">A2831_03450</name>
</gene>
<protein>
    <submittedName>
        <fullName evidence="1">Uncharacterized protein</fullName>
    </submittedName>
</protein>
<evidence type="ECO:0000313" key="2">
    <source>
        <dbReference type="Proteomes" id="UP000177507"/>
    </source>
</evidence>
<sequence>MLFNDFNEEILGALYSCKNINTAHIIDIEKAWAVITDYLNTKEIIFSRSDLQSSLKYLINNGPVPIRLLYNNPSDITVYLDLAALEYKIGYPHLGSA</sequence>
<dbReference type="AlphaFoldDB" id="A0A1F8EXH2"/>
<evidence type="ECO:0000313" key="1">
    <source>
        <dbReference type="EMBL" id="OGN05574.1"/>
    </source>
</evidence>
<organism evidence="1 2">
    <name type="scientific">Candidatus Yanofskybacteria bacterium RIFCSPHIGHO2_01_FULL_44_17</name>
    <dbReference type="NCBI Taxonomy" id="1802668"/>
    <lineage>
        <taxon>Bacteria</taxon>
        <taxon>Candidatus Yanofskyibacteriota</taxon>
    </lineage>
</organism>
<dbReference type="EMBL" id="MGJI01000007">
    <property type="protein sequence ID" value="OGN05574.1"/>
    <property type="molecule type" value="Genomic_DNA"/>
</dbReference>
<accession>A0A1F8EXH2</accession>
<dbReference type="Proteomes" id="UP000177507">
    <property type="component" value="Unassembled WGS sequence"/>
</dbReference>
<reference evidence="1 2" key="1">
    <citation type="journal article" date="2016" name="Nat. Commun.">
        <title>Thousands of microbial genomes shed light on interconnected biogeochemical processes in an aquifer system.</title>
        <authorList>
            <person name="Anantharaman K."/>
            <person name="Brown C.T."/>
            <person name="Hug L.A."/>
            <person name="Sharon I."/>
            <person name="Castelle C.J."/>
            <person name="Probst A.J."/>
            <person name="Thomas B.C."/>
            <person name="Singh A."/>
            <person name="Wilkins M.J."/>
            <person name="Karaoz U."/>
            <person name="Brodie E.L."/>
            <person name="Williams K.H."/>
            <person name="Hubbard S.S."/>
            <person name="Banfield J.F."/>
        </authorList>
    </citation>
    <scope>NUCLEOTIDE SEQUENCE [LARGE SCALE GENOMIC DNA]</scope>
</reference>
<name>A0A1F8EXH2_9BACT</name>